<dbReference type="InterPro" id="IPR008686">
    <property type="entry name" value="RNA_pol_mitovir"/>
</dbReference>
<accession>A0AAT9H882</accession>
<evidence type="ECO:0000256" key="3">
    <source>
        <dbReference type="ARBA" id="ARBA00022695"/>
    </source>
</evidence>
<keyword evidence="2" id="KW-0808">Transferase</keyword>
<gene>
    <name evidence="4" type="primary">RdRp</name>
</gene>
<sequence length="683" mass="77453">MFQIYPKLVLWMIRNFYRNTAPESAKQKAFVDLQLSVNRWLKTRGPLWTAERSKLTRLAIMKYLEGSPLPRPAGLSLYPDGLPTVLGPLADLIRDRDLRAVSAVMSVLSTTRSLLGGKPVDTKPLTEPSSMTKVPGWVHRYKRPFMKEFGLESFDPSWKEFHFTTKAGPNGPALVGSLLDLQALSPRQKELIYSIGGKALEMRMRSLEMLCSMGDSLFEIFGVKRPESLITAKISVKPDKETKSRLFGILDYFTQTALREIHLNLFRQLKKIPSDKTFAQTKLLSEFRPDKGSSFHSIDLTAATDRFPIDVQEQILAQFIGRQLAANWKELLQDRDYFLNGKPLRYGAGQPMGVYSSWAVFTMCHHFVVYAAARECNIRNFRSYILLGDDIVIANDQVAASYKRMITELGCTFSEAKTHTSKEMFEFAKRWFANGVEFSPFPLSGLGEVVGKYHLLYPFLVDLEDRGFTLTWSFGNPVWLKDLLKIFGKKPRQVVSYLRNLEGLAVLPKGTNVDLEQAGTSALALARLFGFTMPCRRLETLGKILSNHMSHAYGWATARSAEKAFNQVVKWQRLVADKLELDLSPGSDNQSELGDLILQSLVPINVLAREADRAMELIEPEQFDGLPHEYIWDKTQHTRMLILPTAEGLIPQRKAHQLAASRAGFLKLLVMFVHNHRVGKRMR</sequence>
<keyword evidence="1" id="KW-0696">RNA-directed RNA polymerase</keyword>
<organism evidence="4">
    <name type="scientific">Rhizopus microsporus mitovirus 4</name>
    <dbReference type="NCBI Taxonomy" id="3156531"/>
    <lineage>
        <taxon>Viruses</taxon>
        <taxon>Riboviria</taxon>
        <taxon>Orthornavirae</taxon>
        <taxon>Lenarviricota</taxon>
        <taxon>Howeltoviricetes</taxon>
        <taxon>Cryppavirales</taxon>
        <taxon>Mitoviridae</taxon>
        <taxon>Mitovirus</taxon>
    </lineage>
</organism>
<dbReference type="Pfam" id="PF05919">
    <property type="entry name" value="Mitovir_RNA_pol"/>
    <property type="match status" value="1"/>
</dbReference>
<dbReference type="EMBL" id="LC818059">
    <property type="protein sequence ID" value="BFM51651.1"/>
    <property type="molecule type" value="Genomic_RNA"/>
</dbReference>
<evidence type="ECO:0000256" key="1">
    <source>
        <dbReference type="ARBA" id="ARBA00022484"/>
    </source>
</evidence>
<dbReference type="GO" id="GO:0003968">
    <property type="term" value="F:RNA-directed RNA polymerase activity"/>
    <property type="evidence" value="ECO:0007669"/>
    <property type="project" value="UniProtKB-KW"/>
</dbReference>
<keyword evidence="3" id="KW-0548">Nucleotidyltransferase</keyword>
<protein>
    <submittedName>
        <fullName evidence="4">RNA dependent RNA polymerase</fullName>
    </submittedName>
</protein>
<reference evidence="4" key="1">
    <citation type="submission" date="2024-05" db="EMBL/GenBank/DDBJ databases">
        <title>New lineages of RNA viruses from clinical isolates of Rhizopus microsporus revealed by fragmented and primer-ligated dsRNA sequencing (FLDS) analysis.</title>
        <authorList>
            <person name="Sadiyah W."/>
            <person name="Zhao Y."/>
            <person name="Chiba Y."/>
            <person name="Kondo H."/>
            <person name="Suzuki N."/>
            <person name="Ban S."/>
            <person name="Yaguchi T."/>
            <person name="Urayama S."/>
            <person name="Hagiwara D."/>
        </authorList>
    </citation>
    <scope>NUCLEOTIDE SEQUENCE</scope>
    <source>
        <strain evidence="4">RmMV4-IFM52934</strain>
    </source>
</reference>
<proteinExistence type="predicted"/>
<dbReference type="PANTHER" id="PTHR34456">
    <property type="entry name" value="MITOVIRUS RNA-DEPENDENT RNA POLYMERASE"/>
    <property type="match status" value="1"/>
</dbReference>
<name>A0AAT9H882_9VIRU</name>
<dbReference type="SUPFAM" id="SSF56672">
    <property type="entry name" value="DNA/RNA polymerases"/>
    <property type="match status" value="1"/>
</dbReference>
<dbReference type="InterPro" id="IPR043502">
    <property type="entry name" value="DNA/RNA_pol_sf"/>
</dbReference>
<dbReference type="PANTHER" id="PTHR34456:SF13">
    <property type="entry name" value="REVERSE TRANSCRIPTASE DOMAIN-CONTAINING PROTEIN"/>
    <property type="match status" value="1"/>
</dbReference>
<evidence type="ECO:0000256" key="2">
    <source>
        <dbReference type="ARBA" id="ARBA00022679"/>
    </source>
</evidence>
<evidence type="ECO:0000313" key="4">
    <source>
        <dbReference type="EMBL" id="BFM51651.1"/>
    </source>
</evidence>